<dbReference type="Pfam" id="PF00881">
    <property type="entry name" value="Nitroreductase"/>
    <property type="match status" value="2"/>
</dbReference>
<keyword evidence="2" id="KW-0560">Oxidoreductase</keyword>
<evidence type="ECO:0000313" key="6">
    <source>
        <dbReference type="Proteomes" id="UP000199444"/>
    </source>
</evidence>
<gene>
    <name evidence="5" type="ORF">SAMN05216231_1262</name>
</gene>
<dbReference type="CDD" id="cd02138">
    <property type="entry name" value="TdsD-like"/>
    <property type="match status" value="1"/>
</dbReference>
<evidence type="ECO:0000256" key="1">
    <source>
        <dbReference type="ARBA" id="ARBA00007118"/>
    </source>
</evidence>
<dbReference type="STRING" id="553311.SAMN05216231_1262"/>
<reference evidence="5 6" key="1">
    <citation type="submission" date="2016-10" db="EMBL/GenBank/DDBJ databases">
        <authorList>
            <person name="de Groot N.N."/>
        </authorList>
    </citation>
    <scope>NUCLEOTIDE SEQUENCE [LARGE SCALE GENOMIC DNA]</scope>
    <source>
        <strain evidence="5 6">CGMCC 1.10449</strain>
    </source>
</reference>
<feature type="compositionally biased region" description="Basic and acidic residues" evidence="3">
    <location>
        <begin position="167"/>
        <end position="183"/>
    </location>
</feature>
<evidence type="ECO:0000256" key="2">
    <source>
        <dbReference type="ARBA" id="ARBA00023002"/>
    </source>
</evidence>
<dbReference type="RefSeq" id="WP_092492067.1">
    <property type="nucleotide sequence ID" value="NZ_FNKD01000001.1"/>
</dbReference>
<feature type="region of interest" description="Disordered" evidence="3">
    <location>
        <begin position="167"/>
        <end position="196"/>
    </location>
</feature>
<comment type="similarity">
    <text evidence="1">Belongs to the nitroreductase family.</text>
</comment>
<dbReference type="Proteomes" id="UP000199444">
    <property type="component" value="Unassembled WGS sequence"/>
</dbReference>
<feature type="domain" description="Nitroreductase" evidence="4">
    <location>
        <begin position="78"/>
        <end position="160"/>
    </location>
</feature>
<dbReference type="PANTHER" id="PTHR43673:SF10">
    <property type="entry name" value="NADH DEHYDROGENASE_NAD(P)H NITROREDUCTASE XCC3605-RELATED"/>
    <property type="match status" value="1"/>
</dbReference>
<evidence type="ECO:0000313" key="5">
    <source>
        <dbReference type="EMBL" id="SDQ27329.1"/>
    </source>
</evidence>
<name>A0A1H0ZIY5_9BACI</name>
<accession>A0A1H0ZIY5</accession>
<feature type="domain" description="Nitroreductase" evidence="4">
    <location>
        <begin position="20"/>
        <end position="75"/>
    </location>
</feature>
<dbReference type="Gene3D" id="3.40.109.10">
    <property type="entry name" value="NADH Oxidase"/>
    <property type="match status" value="1"/>
</dbReference>
<proteinExistence type="inferred from homology"/>
<keyword evidence="6" id="KW-1185">Reference proteome</keyword>
<dbReference type="AlphaFoldDB" id="A0A1H0ZIY5"/>
<dbReference type="InterPro" id="IPR029479">
    <property type="entry name" value="Nitroreductase"/>
</dbReference>
<dbReference type="EMBL" id="FNKD01000001">
    <property type="protein sequence ID" value="SDQ27329.1"/>
    <property type="molecule type" value="Genomic_DNA"/>
</dbReference>
<evidence type="ECO:0000256" key="3">
    <source>
        <dbReference type="SAM" id="MobiDB-lite"/>
    </source>
</evidence>
<protein>
    <submittedName>
        <fullName evidence="5">Nitroreductase</fullName>
    </submittedName>
</protein>
<dbReference type="PANTHER" id="PTHR43673">
    <property type="entry name" value="NAD(P)H NITROREDUCTASE YDGI-RELATED"/>
    <property type="match status" value="1"/>
</dbReference>
<evidence type="ECO:0000259" key="4">
    <source>
        <dbReference type="Pfam" id="PF00881"/>
    </source>
</evidence>
<dbReference type="SUPFAM" id="SSF55469">
    <property type="entry name" value="FMN-dependent nitroreductase-like"/>
    <property type="match status" value="1"/>
</dbReference>
<dbReference type="GO" id="GO:0016491">
    <property type="term" value="F:oxidoreductase activity"/>
    <property type="evidence" value="ECO:0007669"/>
    <property type="project" value="UniProtKB-KW"/>
</dbReference>
<dbReference type="InterPro" id="IPR000415">
    <property type="entry name" value="Nitroreductase-like"/>
</dbReference>
<sequence>MYELKEFRKASHDIDPIFIKRWSPRSFLNKEVPEDVLNTVFEAARWAPSAANVQPWRFVVARTEADHQRFHSFIFDGNVAWCEKAPVLIAVVSKTDAEFMGGENPSHAFDTGAAWGYLALEAARNGLATHAMGGFDKSKAKEVLNIPENYMVHAIVAIGYQGEKEDLQQQLQEREKPSDRNEVDTFISEGTFAEKL</sequence>
<organism evidence="5 6">
    <name type="scientific">Virgibacillus salinus</name>
    <dbReference type="NCBI Taxonomy" id="553311"/>
    <lineage>
        <taxon>Bacteria</taxon>
        <taxon>Bacillati</taxon>
        <taxon>Bacillota</taxon>
        <taxon>Bacilli</taxon>
        <taxon>Bacillales</taxon>
        <taxon>Bacillaceae</taxon>
        <taxon>Virgibacillus</taxon>
    </lineage>
</organism>